<dbReference type="Pfam" id="PF01066">
    <property type="entry name" value="CDP-OH_P_transf"/>
    <property type="match status" value="1"/>
</dbReference>
<evidence type="ECO:0000256" key="11">
    <source>
        <dbReference type="ARBA" id="ARBA00023098"/>
    </source>
</evidence>
<dbReference type="AlphaFoldDB" id="A0AAF0I867"/>
<comment type="subcellular location">
    <subcellularLocation>
        <location evidence="2">Membrane</location>
        <topology evidence="2">Multi-pass membrane protein</topology>
    </subcellularLocation>
</comment>
<evidence type="ECO:0000313" key="20">
    <source>
        <dbReference type="Proteomes" id="UP001179647"/>
    </source>
</evidence>
<evidence type="ECO:0000256" key="15">
    <source>
        <dbReference type="ARBA" id="ARBA00033018"/>
    </source>
</evidence>
<evidence type="ECO:0000256" key="10">
    <source>
        <dbReference type="ARBA" id="ARBA00022989"/>
    </source>
</evidence>
<evidence type="ECO:0000256" key="12">
    <source>
        <dbReference type="ARBA" id="ARBA00023136"/>
    </source>
</evidence>
<gene>
    <name evidence="19" type="ORF">OL234_02890</name>
</gene>
<dbReference type="RefSeq" id="WP_275469673.1">
    <property type="nucleotide sequence ID" value="NZ_CP110232.1"/>
</dbReference>
<dbReference type="GO" id="GO:0016020">
    <property type="term" value="C:membrane"/>
    <property type="evidence" value="ECO:0007669"/>
    <property type="project" value="UniProtKB-SubCell"/>
</dbReference>
<dbReference type="EC" id="2.7.8.5" evidence="5"/>
<comment type="catalytic activity">
    <reaction evidence="16">
        <text>a CDP-1,2-diacyl-sn-glycerol + sn-glycerol 3-phosphate = a 1,2-diacyl-sn-glycero-3-phospho-(1'-sn-glycero-3'-phosphate) + CMP + H(+)</text>
        <dbReference type="Rhea" id="RHEA:12593"/>
        <dbReference type="ChEBI" id="CHEBI:15378"/>
        <dbReference type="ChEBI" id="CHEBI:57597"/>
        <dbReference type="ChEBI" id="CHEBI:58332"/>
        <dbReference type="ChEBI" id="CHEBI:60110"/>
        <dbReference type="ChEBI" id="CHEBI:60377"/>
        <dbReference type="EC" id="2.7.8.5"/>
    </reaction>
</comment>
<feature type="transmembrane region" description="Helical" evidence="18">
    <location>
        <begin position="164"/>
        <end position="181"/>
    </location>
</feature>
<evidence type="ECO:0000256" key="6">
    <source>
        <dbReference type="ARBA" id="ARBA00014944"/>
    </source>
</evidence>
<keyword evidence="13" id="KW-0594">Phospholipid biosynthesis</keyword>
<comment type="function">
    <text evidence="1">This protein catalyzes the committed step to the synthesis of the acidic phospholipids.</text>
</comment>
<dbReference type="InterPro" id="IPR048254">
    <property type="entry name" value="CDP_ALCOHOL_P_TRANSF_CS"/>
</dbReference>
<reference evidence="19" key="1">
    <citation type="submission" date="2022-10" db="EMBL/GenBank/DDBJ databases">
        <title>Vagococcus sp. isolated from poultry meat.</title>
        <authorList>
            <person name="Johansson P."/>
            <person name="Bjorkroth J."/>
        </authorList>
    </citation>
    <scope>NUCLEOTIDE SEQUENCE</scope>
    <source>
        <strain evidence="19">STAA11</strain>
    </source>
</reference>
<evidence type="ECO:0000256" key="4">
    <source>
        <dbReference type="ARBA" id="ARBA00010441"/>
    </source>
</evidence>
<keyword evidence="12 18" id="KW-0472">Membrane</keyword>
<comment type="similarity">
    <text evidence="4 17">Belongs to the CDP-alcohol phosphatidyltransferase class-I family.</text>
</comment>
<evidence type="ECO:0000256" key="5">
    <source>
        <dbReference type="ARBA" id="ARBA00013170"/>
    </source>
</evidence>
<dbReference type="Proteomes" id="UP001179647">
    <property type="component" value="Chromosome"/>
</dbReference>
<feature type="transmembrane region" description="Helical" evidence="18">
    <location>
        <begin position="20"/>
        <end position="39"/>
    </location>
</feature>
<name>A0AAF0I867_9ENTE</name>
<feature type="transmembrane region" description="Helical" evidence="18">
    <location>
        <begin position="45"/>
        <end position="66"/>
    </location>
</feature>
<dbReference type="PROSITE" id="PS00379">
    <property type="entry name" value="CDP_ALCOHOL_P_TRANSF"/>
    <property type="match status" value="1"/>
</dbReference>
<keyword evidence="14" id="KW-1208">Phospholipid metabolism</keyword>
<dbReference type="InterPro" id="IPR050324">
    <property type="entry name" value="CDP-alcohol_PTase-I"/>
</dbReference>
<keyword evidence="8 17" id="KW-0808">Transferase</keyword>
<feature type="transmembrane region" description="Helical" evidence="18">
    <location>
        <begin position="136"/>
        <end position="158"/>
    </location>
</feature>
<evidence type="ECO:0000256" key="17">
    <source>
        <dbReference type="RuleBase" id="RU003750"/>
    </source>
</evidence>
<proteinExistence type="inferred from homology"/>
<comment type="pathway">
    <text evidence="3">Phospholipid metabolism; phosphatidylglycerol biosynthesis; phosphatidylglycerol from CDP-diacylglycerol: step 1/2.</text>
</comment>
<keyword evidence="11" id="KW-0443">Lipid metabolism</keyword>
<keyword evidence="7" id="KW-0444">Lipid biosynthesis</keyword>
<dbReference type="PANTHER" id="PTHR14269:SF62">
    <property type="entry name" value="CDP-DIACYLGLYCEROL--GLYCEROL-3-PHOSPHATE 3-PHOSPHATIDYLTRANSFERASE 1, CHLOROPLASTIC"/>
    <property type="match status" value="1"/>
</dbReference>
<dbReference type="InterPro" id="IPR004570">
    <property type="entry name" value="Phosphatidylglycerol_P_synth"/>
</dbReference>
<sequence length="196" mass="22470">MKILPDSLNWRRDIFTIPNILSTCRIILVPIYLSVILNAKDDTDFYWAAALILLSGLTDLLDGWIARKFNLITELGKLLDPVADKLTQAALAFSLIIYHPQMWSVAILLVIKELFMLISGWLLLKKNMKLDGAKWFGKVSTAVFYVTMFVLLLFPNLSTPINNALIWLTVAFLLLSFILYIREYYYLFKKTKKAGS</sequence>
<keyword evidence="10 18" id="KW-1133">Transmembrane helix</keyword>
<evidence type="ECO:0000256" key="3">
    <source>
        <dbReference type="ARBA" id="ARBA00005042"/>
    </source>
</evidence>
<evidence type="ECO:0000256" key="16">
    <source>
        <dbReference type="ARBA" id="ARBA00048586"/>
    </source>
</evidence>
<dbReference type="KEGG" id="vie:OL234_02890"/>
<evidence type="ECO:0000313" key="19">
    <source>
        <dbReference type="EMBL" id="WEG73874.1"/>
    </source>
</evidence>
<dbReference type="PIRSF" id="PIRSF000847">
    <property type="entry name" value="Phos_ph_gly_syn"/>
    <property type="match status" value="1"/>
</dbReference>
<dbReference type="EMBL" id="CP110232">
    <property type="protein sequence ID" value="WEG73874.1"/>
    <property type="molecule type" value="Genomic_DNA"/>
</dbReference>
<keyword evidence="9 18" id="KW-0812">Transmembrane</keyword>
<accession>A0AAF0I867</accession>
<keyword evidence="20" id="KW-1185">Reference proteome</keyword>
<evidence type="ECO:0000256" key="13">
    <source>
        <dbReference type="ARBA" id="ARBA00023209"/>
    </source>
</evidence>
<evidence type="ECO:0000256" key="2">
    <source>
        <dbReference type="ARBA" id="ARBA00004141"/>
    </source>
</evidence>
<dbReference type="InterPro" id="IPR043130">
    <property type="entry name" value="CDP-OH_PTrfase_TM_dom"/>
</dbReference>
<evidence type="ECO:0000256" key="8">
    <source>
        <dbReference type="ARBA" id="ARBA00022679"/>
    </source>
</evidence>
<evidence type="ECO:0000256" key="1">
    <source>
        <dbReference type="ARBA" id="ARBA00003973"/>
    </source>
</evidence>
<dbReference type="InterPro" id="IPR000462">
    <property type="entry name" value="CDP-OH_P_trans"/>
</dbReference>
<dbReference type="PANTHER" id="PTHR14269">
    <property type="entry name" value="CDP-DIACYLGLYCEROL--GLYCEROL-3-PHOSPHATE 3-PHOSPHATIDYLTRANSFERASE-RELATED"/>
    <property type="match status" value="1"/>
</dbReference>
<organism evidence="19 20">
    <name type="scientific">Vagococcus intermedius</name>
    <dbReference type="NCBI Taxonomy" id="2991418"/>
    <lineage>
        <taxon>Bacteria</taxon>
        <taxon>Bacillati</taxon>
        <taxon>Bacillota</taxon>
        <taxon>Bacilli</taxon>
        <taxon>Lactobacillales</taxon>
        <taxon>Enterococcaceae</taxon>
        <taxon>Vagococcus</taxon>
    </lineage>
</organism>
<dbReference type="GO" id="GO:0046474">
    <property type="term" value="P:glycerophospholipid biosynthetic process"/>
    <property type="evidence" value="ECO:0007669"/>
    <property type="project" value="TreeGrafter"/>
</dbReference>
<protein>
    <recommendedName>
        <fullName evidence="6">CDP-diacylglycerol--glycerol-3-phosphate 3-phosphatidyltransferase</fullName>
        <ecNumber evidence="5">2.7.8.5</ecNumber>
    </recommendedName>
    <alternativeName>
        <fullName evidence="15">Phosphatidylglycerophosphate synthase</fullName>
    </alternativeName>
</protein>
<dbReference type="GO" id="GO:0008444">
    <property type="term" value="F:CDP-diacylglycerol-glycerol-3-phosphate 3-phosphatidyltransferase activity"/>
    <property type="evidence" value="ECO:0007669"/>
    <property type="project" value="UniProtKB-EC"/>
</dbReference>
<feature type="transmembrane region" description="Helical" evidence="18">
    <location>
        <begin position="103"/>
        <end position="124"/>
    </location>
</feature>
<evidence type="ECO:0000256" key="9">
    <source>
        <dbReference type="ARBA" id="ARBA00022692"/>
    </source>
</evidence>
<dbReference type="Gene3D" id="1.20.120.1760">
    <property type="match status" value="1"/>
</dbReference>
<evidence type="ECO:0000256" key="18">
    <source>
        <dbReference type="SAM" id="Phobius"/>
    </source>
</evidence>
<evidence type="ECO:0000256" key="7">
    <source>
        <dbReference type="ARBA" id="ARBA00022516"/>
    </source>
</evidence>
<evidence type="ECO:0000256" key="14">
    <source>
        <dbReference type="ARBA" id="ARBA00023264"/>
    </source>
</evidence>